<dbReference type="Gene3D" id="3.90.1200.10">
    <property type="match status" value="1"/>
</dbReference>
<evidence type="ECO:0000313" key="3">
    <source>
        <dbReference type="Proteomes" id="UP000196027"/>
    </source>
</evidence>
<dbReference type="Proteomes" id="UP000196027">
    <property type="component" value="Chromosome"/>
</dbReference>
<dbReference type="SUPFAM" id="SSF52540">
    <property type="entry name" value="P-loop containing nucleoside triphosphate hydrolases"/>
    <property type="match status" value="1"/>
</dbReference>
<dbReference type="InterPro" id="IPR052732">
    <property type="entry name" value="Cell-binding_unc_protein"/>
</dbReference>
<accession>A0A1Y0IFZ9</accession>
<dbReference type="SUPFAM" id="SSF56112">
    <property type="entry name" value="Protein kinase-like (PK-like)"/>
    <property type="match status" value="1"/>
</dbReference>
<dbReference type="PANTHER" id="PTHR43883:SF1">
    <property type="entry name" value="GLUCONOKINASE"/>
    <property type="match status" value="1"/>
</dbReference>
<dbReference type="Gene3D" id="3.40.50.300">
    <property type="entry name" value="P-loop containing nucleotide triphosphate hydrolases"/>
    <property type="match status" value="1"/>
</dbReference>
<dbReference type="InterPro" id="IPR027417">
    <property type="entry name" value="P-loop_NTPase"/>
</dbReference>
<reference evidence="2 3" key="1">
    <citation type="submission" date="2017-05" db="EMBL/GenBank/DDBJ databases">
        <title>Genomic insights into alkan degradation activity of Oleiphilus messinensis.</title>
        <authorList>
            <person name="Kozyavkin S.A."/>
            <person name="Slesarev A.I."/>
            <person name="Golyshin P.N."/>
            <person name="Korzhenkov A."/>
            <person name="Golyshina O.N."/>
            <person name="Toshchakov S.V."/>
        </authorList>
    </citation>
    <scope>NUCLEOTIDE SEQUENCE [LARGE SCALE GENOMIC DNA]</scope>
    <source>
        <strain evidence="2 3">ME102</strain>
    </source>
</reference>
<dbReference type="InterPro" id="IPR002575">
    <property type="entry name" value="Aminoglycoside_PTrfase"/>
</dbReference>
<dbReference type="InterPro" id="IPR011009">
    <property type="entry name" value="Kinase-like_dom_sf"/>
</dbReference>
<name>A0A1Y0IFZ9_9GAMM</name>
<dbReference type="KEGG" id="ome:OLMES_4747"/>
<dbReference type="Pfam" id="PF01636">
    <property type="entry name" value="APH"/>
    <property type="match status" value="1"/>
</dbReference>
<keyword evidence="3" id="KW-1185">Reference proteome</keyword>
<protein>
    <recommendedName>
        <fullName evidence="1">Aminoglycoside phosphotransferase domain-containing protein</fullName>
    </recommendedName>
</protein>
<dbReference type="RefSeq" id="WP_087463478.1">
    <property type="nucleotide sequence ID" value="NZ_CP021425.1"/>
</dbReference>
<dbReference type="EMBL" id="CP021425">
    <property type="protein sequence ID" value="ARU58736.1"/>
    <property type="molecule type" value="Genomic_DNA"/>
</dbReference>
<evidence type="ECO:0000313" key="2">
    <source>
        <dbReference type="EMBL" id="ARU58736.1"/>
    </source>
</evidence>
<dbReference type="AlphaFoldDB" id="A0A1Y0IFZ9"/>
<gene>
    <name evidence="2" type="ORF">OLMES_4747</name>
</gene>
<evidence type="ECO:0000259" key="1">
    <source>
        <dbReference type="Pfam" id="PF01636"/>
    </source>
</evidence>
<organism evidence="2 3">
    <name type="scientific">Oleiphilus messinensis</name>
    <dbReference type="NCBI Taxonomy" id="141451"/>
    <lineage>
        <taxon>Bacteria</taxon>
        <taxon>Pseudomonadati</taxon>
        <taxon>Pseudomonadota</taxon>
        <taxon>Gammaproteobacteria</taxon>
        <taxon>Oceanospirillales</taxon>
        <taxon>Oleiphilaceae</taxon>
        <taxon>Oleiphilus</taxon>
    </lineage>
</organism>
<feature type="domain" description="Aminoglycoside phosphotransferase" evidence="1">
    <location>
        <begin position="122"/>
        <end position="281"/>
    </location>
</feature>
<dbReference type="OrthoDB" id="9810277at2"/>
<sequence>MSTDLIKALQNPELYDHPVAEFKVMETHISWVILTGPYAYKIKKPVNFGFLDFSTLAQREHFCKEELRLNRRLAESLYLDVIPITGTPDTPAFNAGGEPFEYAIKMEQFAQEGLLDRLQENSALKAEHIDQLSDIIAEFHQKIEPVANTTQLGTPEAIFAPVAQNFEQIRPLLNDDKQLKQLEQLEGWANSAYARLKDEFQRRKDEGHIKECHGDIHLGNVTLQDNQVILFDCIEFNDDFRCIDTLSDLAFLLMDLENRGLDHFSRRLFNRYLEKTGDYQALPLVYFYKAYRAMVRAKIALFTMGNPSLDDTARAELLDTYQRYADLAERYSFVPNRYLLLTHGLSGSGKSTVAKALVENLGVIQLRSDVERKRLCALAVNSDATAAVGEGIYTQEITQKTYERLATLSELALHSGFAVLIDATNLKRWQRTLCSEIAEKEGVACILIDCDADPETIKTWITQRAETGQDASDATLEVLEAQQQSQEPLDEEELEHTLRVRTDEEGQVEALIHSLRKKLSL</sequence>
<dbReference type="PANTHER" id="PTHR43883">
    <property type="entry name" value="SLR0207 PROTEIN"/>
    <property type="match status" value="1"/>
</dbReference>
<proteinExistence type="predicted"/>
<dbReference type="Pfam" id="PF13671">
    <property type="entry name" value="AAA_33"/>
    <property type="match status" value="1"/>
</dbReference>